<dbReference type="EMBL" id="CP001670">
    <property type="protein sequence ID" value="AFZ81597.1"/>
    <property type="molecule type" value="Genomic_DNA"/>
</dbReference>
<dbReference type="RefSeq" id="XP_004831263.1">
    <property type="nucleotide sequence ID" value="XM_004831206.1"/>
</dbReference>
<protein>
    <recommendedName>
        <fullName evidence="4">WW domain-containing protein</fullName>
    </recommendedName>
</protein>
<evidence type="ECO:0000313" key="5">
    <source>
        <dbReference type="EMBL" id="AFZ81597.1"/>
    </source>
</evidence>
<dbReference type="KEGG" id="beq:BEWA_010110"/>
<keyword evidence="1" id="KW-0479">Metal-binding</keyword>
<dbReference type="PANTHER" id="PTHR13173:SF10">
    <property type="entry name" value="WW DOMAIN-BINDING PROTEIN 4"/>
    <property type="match status" value="1"/>
</dbReference>
<dbReference type="GO" id="GO:0000398">
    <property type="term" value="P:mRNA splicing, via spliceosome"/>
    <property type="evidence" value="ECO:0007669"/>
    <property type="project" value="InterPro"/>
</dbReference>
<dbReference type="Gene3D" id="2.20.70.10">
    <property type="match status" value="1"/>
</dbReference>
<evidence type="ECO:0000256" key="3">
    <source>
        <dbReference type="ARBA" id="ARBA00022833"/>
    </source>
</evidence>
<evidence type="ECO:0000256" key="1">
    <source>
        <dbReference type="ARBA" id="ARBA00022723"/>
    </source>
</evidence>
<evidence type="ECO:0000256" key="2">
    <source>
        <dbReference type="ARBA" id="ARBA00022771"/>
    </source>
</evidence>
<feature type="domain" description="WW" evidence="4">
    <location>
        <begin position="175"/>
        <end position="209"/>
    </location>
</feature>
<dbReference type="eggNOG" id="KOG0150">
    <property type="taxonomic scope" value="Eukaryota"/>
</dbReference>
<reference evidence="5 6" key="1">
    <citation type="journal article" date="2012" name="BMC Genomics">
        <title>Comparative genomic analysis and phylogenetic position of Theileria equi.</title>
        <authorList>
            <person name="Kappmeyer L.S."/>
            <person name="Thiagarajan M."/>
            <person name="Herndon D.R."/>
            <person name="Ramsay J.D."/>
            <person name="Caler E."/>
            <person name="Djikeng A."/>
            <person name="Gillespie J.J."/>
            <person name="Lau A.O."/>
            <person name="Roalson E.H."/>
            <person name="Silva J.C."/>
            <person name="Silva M.G."/>
            <person name="Suarez C.E."/>
            <person name="Ueti M.W."/>
            <person name="Nene V.M."/>
            <person name="Mealey R.H."/>
            <person name="Knowles D.P."/>
            <person name="Brayton K.A."/>
        </authorList>
    </citation>
    <scope>NUCLEOTIDE SEQUENCE [LARGE SCALE GENOMIC DNA]</scope>
    <source>
        <strain evidence="5 6">WA</strain>
    </source>
</reference>
<accession>L0B158</accession>
<dbReference type="GO" id="GO:0008270">
    <property type="term" value="F:zinc ion binding"/>
    <property type="evidence" value="ECO:0007669"/>
    <property type="project" value="UniProtKB-KW"/>
</dbReference>
<dbReference type="VEuPathDB" id="PiroplasmaDB:BEWA_010110"/>
<proteinExistence type="predicted"/>
<dbReference type="Pfam" id="PF06220">
    <property type="entry name" value="zf-U1"/>
    <property type="match status" value="1"/>
</dbReference>
<gene>
    <name evidence="5" type="ORF">BEWA_010110</name>
</gene>
<dbReference type="PROSITE" id="PS50020">
    <property type="entry name" value="WW_DOMAIN_2"/>
    <property type="match status" value="1"/>
</dbReference>
<dbReference type="GO" id="GO:0071011">
    <property type="term" value="C:precatalytic spliceosome"/>
    <property type="evidence" value="ECO:0007669"/>
    <property type="project" value="TreeGrafter"/>
</dbReference>
<dbReference type="GeneID" id="15805800"/>
<dbReference type="InterPro" id="IPR040023">
    <property type="entry name" value="WBP4"/>
</dbReference>
<keyword evidence="6" id="KW-1185">Reference proteome</keyword>
<dbReference type="GO" id="GO:0003723">
    <property type="term" value="F:RNA binding"/>
    <property type="evidence" value="ECO:0007669"/>
    <property type="project" value="TreeGrafter"/>
</dbReference>
<evidence type="ECO:0000313" key="6">
    <source>
        <dbReference type="Proteomes" id="UP000031512"/>
    </source>
</evidence>
<dbReference type="STRING" id="1537102.L0B158"/>
<dbReference type="OrthoDB" id="191651at2759"/>
<keyword evidence="3" id="KW-0862">Zinc</keyword>
<evidence type="ECO:0000259" key="4">
    <source>
        <dbReference type="PROSITE" id="PS50020"/>
    </source>
</evidence>
<keyword evidence="2" id="KW-0863">Zinc-finger</keyword>
<sequence>MTDYWVSTKRHYCEVCKCWVAGNTISIKKHEATPRHISSLRNKMIESHKKQITRQKHDDFVQDELKRLNAITVDNYKNLEHIQPTTSQGISFLPGPHLRPSIGIEEEKKKISESISRKLSGVNEPEHADISVSKSRWAAFIDSNDGTLTYYNKFTGIKTKTRPIDFDGTLPISSTSLTSNWTLKYDPIRKNNYYYNSETKEVRWIDENSNAIQHFDKDLDKYNVENPKNSKPQTHTNDLSKPNVKIKTEIDDTLKRSNESVANLLNSNSNETNKKVKNEMAIRDNQHVQQLAPLIGDWKIVEPKDSEFSHSIEYLGSYCTSSDTKNENQDNEDSVDQYSSINVDDLKLIKKPTYTKRNKLALDGSEDFVVIPFAKRKLFKRKNTIDN</sequence>
<organism evidence="5 6">
    <name type="scientific">Theileria equi strain WA</name>
    <dbReference type="NCBI Taxonomy" id="1537102"/>
    <lineage>
        <taxon>Eukaryota</taxon>
        <taxon>Sar</taxon>
        <taxon>Alveolata</taxon>
        <taxon>Apicomplexa</taxon>
        <taxon>Aconoidasida</taxon>
        <taxon>Piroplasmida</taxon>
        <taxon>Theileriidae</taxon>
        <taxon>Theileria</taxon>
    </lineage>
</organism>
<dbReference type="Proteomes" id="UP000031512">
    <property type="component" value="Chromosome 3"/>
</dbReference>
<dbReference type="InterPro" id="IPR001202">
    <property type="entry name" value="WW_dom"/>
</dbReference>
<dbReference type="InterPro" id="IPR013085">
    <property type="entry name" value="U1-CZ_Znf_C2H2"/>
</dbReference>
<dbReference type="AlphaFoldDB" id="L0B158"/>
<dbReference type="PANTHER" id="PTHR13173">
    <property type="entry name" value="WW DOMAIN BINDING PROTEIN 4"/>
    <property type="match status" value="1"/>
</dbReference>
<name>L0B158_THEEQ</name>